<dbReference type="Pfam" id="PF22725">
    <property type="entry name" value="GFO_IDH_MocA_C3"/>
    <property type="match status" value="1"/>
</dbReference>
<keyword evidence="2 5" id="KW-0560">Oxidoreductase</keyword>
<dbReference type="SUPFAM" id="SSF51735">
    <property type="entry name" value="NAD(P)-binding Rossmann-fold domains"/>
    <property type="match status" value="1"/>
</dbReference>
<reference evidence="5" key="1">
    <citation type="submission" date="2021-12" db="EMBL/GenBank/DDBJ databases">
        <authorList>
            <person name="Rodrigo-Torres L."/>
            <person name="Arahal R. D."/>
            <person name="Lucena T."/>
        </authorList>
    </citation>
    <scope>NUCLEOTIDE SEQUENCE</scope>
    <source>
        <strain evidence="5">CECT 8226</strain>
    </source>
</reference>
<dbReference type="EMBL" id="CAKLCM010000003">
    <property type="protein sequence ID" value="CAH0528827.1"/>
    <property type="molecule type" value="Genomic_DNA"/>
</dbReference>
<dbReference type="InterPro" id="IPR036291">
    <property type="entry name" value="NAD(P)-bd_dom_sf"/>
</dbReference>
<dbReference type="PANTHER" id="PTHR22604:SF105">
    <property type="entry name" value="TRANS-1,2-DIHYDROBENZENE-1,2-DIOL DEHYDROGENASE"/>
    <property type="match status" value="1"/>
</dbReference>
<dbReference type="Pfam" id="PF01408">
    <property type="entry name" value="GFO_IDH_MocA"/>
    <property type="match status" value="1"/>
</dbReference>
<evidence type="ECO:0000259" key="3">
    <source>
        <dbReference type="Pfam" id="PF01408"/>
    </source>
</evidence>
<name>A0ABN8DME1_9VIBR</name>
<evidence type="ECO:0000313" key="6">
    <source>
        <dbReference type="Proteomes" id="UP000838160"/>
    </source>
</evidence>
<dbReference type="InterPro" id="IPR000683">
    <property type="entry name" value="Gfo/Idh/MocA-like_OxRdtase_N"/>
</dbReference>
<dbReference type="EC" id="1.1.1.371" evidence="5"/>
<evidence type="ECO:0000313" key="5">
    <source>
        <dbReference type="EMBL" id="CAH0528827.1"/>
    </source>
</evidence>
<dbReference type="Gene3D" id="3.30.360.10">
    <property type="entry name" value="Dihydrodipicolinate Reductase, domain 2"/>
    <property type="match status" value="1"/>
</dbReference>
<dbReference type="Proteomes" id="UP000838160">
    <property type="component" value="Unassembled WGS sequence"/>
</dbReference>
<accession>A0ABN8DME1</accession>
<feature type="domain" description="Gfo/Idh/MocA-like oxidoreductase N-terminal" evidence="3">
    <location>
        <begin position="11"/>
        <end position="125"/>
    </location>
</feature>
<dbReference type="GO" id="GO:0102497">
    <property type="term" value="F:scyllo-inositol dehydrogenase (NADP+) activity"/>
    <property type="evidence" value="ECO:0007669"/>
    <property type="project" value="UniProtKB-EC"/>
</dbReference>
<dbReference type="InterPro" id="IPR050984">
    <property type="entry name" value="Gfo/Idh/MocA_domain"/>
</dbReference>
<keyword evidence="6" id="KW-1185">Reference proteome</keyword>
<dbReference type="InterPro" id="IPR055170">
    <property type="entry name" value="GFO_IDH_MocA-like_dom"/>
</dbReference>
<comment type="caution">
    <text evidence="5">The sequence shown here is derived from an EMBL/GenBank/DDBJ whole genome shotgun (WGS) entry which is preliminary data.</text>
</comment>
<comment type="similarity">
    <text evidence="1">Belongs to the Gfo/Idh/MocA family.</text>
</comment>
<dbReference type="PANTHER" id="PTHR22604">
    <property type="entry name" value="OXIDOREDUCTASES"/>
    <property type="match status" value="1"/>
</dbReference>
<dbReference type="Gene3D" id="3.40.50.720">
    <property type="entry name" value="NAD(P)-binding Rossmann-like Domain"/>
    <property type="match status" value="1"/>
</dbReference>
<organism evidence="5 6">
    <name type="scientific">Vibrio hippocampi</name>
    <dbReference type="NCBI Taxonomy" id="654686"/>
    <lineage>
        <taxon>Bacteria</taxon>
        <taxon>Pseudomonadati</taxon>
        <taxon>Pseudomonadota</taxon>
        <taxon>Gammaproteobacteria</taxon>
        <taxon>Vibrionales</taxon>
        <taxon>Vibrionaceae</taxon>
        <taxon>Vibrio</taxon>
    </lineage>
</organism>
<evidence type="ECO:0000256" key="2">
    <source>
        <dbReference type="ARBA" id="ARBA00023002"/>
    </source>
</evidence>
<dbReference type="SUPFAM" id="SSF55347">
    <property type="entry name" value="Glyceraldehyde-3-phosphate dehydrogenase-like, C-terminal domain"/>
    <property type="match status" value="1"/>
</dbReference>
<sequence length="326" mass="36256">MVSNRRKPIMWGIIGPGKIANNFVSAFSAVNDGCVYAVASRSRSRSQKFAQQHNIPVCYDNYEQLLQDNEVDIVYISTPNHTHYQLSKLALENGKSVLCEKPLTMTYVQSKTLFELAKQKNLLLVEGLWTRFLPAWQWVKKAVVNGEIGIVTRLDSTFGFTAPKDENSRLLDPVLGGGAIYDIGIYCISLTDYLLDRAPTTMKASITKASTGVDFSCDAELDFGGVVSTFTCSFECDLPNTFTIIGSRGSILIESNFWQATAVSVSVDNHRSARYEFPLKHNGFEYEISEINTNLLEASVKSRTNSDCATLRCIKVIEKLLTMAPK</sequence>
<evidence type="ECO:0000259" key="4">
    <source>
        <dbReference type="Pfam" id="PF22725"/>
    </source>
</evidence>
<evidence type="ECO:0000256" key="1">
    <source>
        <dbReference type="ARBA" id="ARBA00010928"/>
    </source>
</evidence>
<protein>
    <submittedName>
        <fullName evidence="5">Scyllo-inositol 2-dehydrogenase (NADP(+)) IolU</fullName>
        <ecNumber evidence="5">1.1.1.371</ecNumber>
    </submittedName>
</protein>
<gene>
    <name evidence="5" type="primary">iolU</name>
    <name evidence="5" type="ORF">VHP8226_02854</name>
</gene>
<proteinExistence type="inferred from homology"/>
<dbReference type="RefSeq" id="WP_237485727.1">
    <property type="nucleotide sequence ID" value="NZ_CAKLCM010000003.1"/>
</dbReference>
<feature type="domain" description="GFO/IDH/MocA-like oxidoreductase" evidence="4">
    <location>
        <begin position="136"/>
        <end position="251"/>
    </location>
</feature>